<dbReference type="PANTHER" id="PTHR40077:SF1">
    <property type="entry name" value="MEMBRANE PROTEIN"/>
    <property type="match status" value="1"/>
</dbReference>
<feature type="domain" description="DUF3817" evidence="7">
    <location>
        <begin position="7"/>
        <end position="92"/>
    </location>
</feature>
<evidence type="ECO:0000256" key="1">
    <source>
        <dbReference type="ARBA" id="ARBA00004651"/>
    </source>
</evidence>
<feature type="transmembrane region" description="Helical" evidence="6">
    <location>
        <begin position="71"/>
        <end position="88"/>
    </location>
</feature>
<keyword evidence="4 6" id="KW-1133">Transmembrane helix</keyword>
<keyword evidence="3 6" id="KW-0812">Transmembrane</keyword>
<keyword evidence="5 6" id="KW-0472">Membrane</keyword>
<dbReference type="Proteomes" id="UP000001366">
    <property type="component" value="Chromosome"/>
</dbReference>
<dbReference type="Pfam" id="PF12823">
    <property type="entry name" value="DUF3817"/>
    <property type="match status" value="1"/>
</dbReference>
<accession>C0QQ88</accession>
<feature type="transmembrane region" description="Helical" evidence="6">
    <location>
        <begin position="38"/>
        <end position="59"/>
    </location>
</feature>
<dbReference type="EMBL" id="CP001230">
    <property type="protein sequence ID" value="ACO04516.1"/>
    <property type="molecule type" value="Genomic_DNA"/>
</dbReference>
<dbReference type="GO" id="GO:0005886">
    <property type="term" value="C:plasma membrane"/>
    <property type="evidence" value="ECO:0007669"/>
    <property type="project" value="UniProtKB-SubCell"/>
</dbReference>
<feature type="transmembrane region" description="Helical" evidence="6">
    <location>
        <begin position="12"/>
        <end position="32"/>
    </location>
</feature>
<evidence type="ECO:0000256" key="5">
    <source>
        <dbReference type="ARBA" id="ARBA00023136"/>
    </source>
</evidence>
<dbReference type="KEGG" id="pmx:PERMA_1048"/>
<dbReference type="InterPro" id="IPR023845">
    <property type="entry name" value="DUF3817_TM"/>
</dbReference>
<proteinExistence type="predicted"/>
<comment type="subcellular location">
    <subcellularLocation>
        <location evidence="1">Cell membrane</location>
        <topology evidence="1">Multi-pass membrane protein</topology>
    </subcellularLocation>
</comment>
<dbReference type="HOGENOM" id="CLU_120964_3_3_0"/>
<dbReference type="NCBIfam" id="TIGR03954">
    <property type="entry name" value="integ_memb_HG"/>
    <property type="match status" value="1"/>
</dbReference>
<reference evidence="8 9" key="1">
    <citation type="journal article" date="2009" name="J. Bacteriol.">
        <title>Complete and draft genome sequences of six members of the Aquificales.</title>
        <authorList>
            <person name="Reysenbach A.L."/>
            <person name="Hamamura N."/>
            <person name="Podar M."/>
            <person name="Griffiths E."/>
            <person name="Ferreira S."/>
            <person name="Hochstein R."/>
            <person name="Heidelberg J."/>
            <person name="Johnson J."/>
            <person name="Mead D."/>
            <person name="Pohorille A."/>
            <person name="Sarmiento M."/>
            <person name="Schweighofer K."/>
            <person name="Seshadri R."/>
            <person name="Voytek M.A."/>
        </authorList>
    </citation>
    <scope>NUCLEOTIDE SEQUENCE [LARGE SCALE GENOMIC DNA]</scope>
    <source>
        <strain evidence="9">DSM 14350 / EX-H1</strain>
    </source>
</reference>
<evidence type="ECO:0000256" key="4">
    <source>
        <dbReference type="ARBA" id="ARBA00022989"/>
    </source>
</evidence>
<evidence type="ECO:0000313" key="8">
    <source>
        <dbReference type="EMBL" id="ACO04516.1"/>
    </source>
</evidence>
<evidence type="ECO:0000256" key="2">
    <source>
        <dbReference type="ARBA" id="ARBA00022475"/>
    </source>
</evidence>
<dbReference type="OrthoDB" id="1121311at2"/>
<dbReference type="AlphaFoldDB" id="C0QQ88"/>
<sequence>MQKSTLKKLTVISVLEGISLIVLLFIAMPLKYLGGYKVATLIVGSAHGLLWLAFLYVLNEARIKNLLDRTEIIKFFILSVVPFGFIPMKKSISGR</sequence>
<dbReference type="STRING" id="123214.PERMA_1048"/>
<keyword evidence="2" id="KW-1003">Cell membrane</keyword>
<dbReference type="PANTHER" id="PTHR40077">
    <property type="entry name" value="MEMBRANE PROTEIN-RELATED"/>
    <property type="match status" value="1"/>
</dbReference>
<organism evidence="8 9">
    <name type="scientific">Persephonella marina (strain DSM 14350 / EX-H1)</name>
    <dbReference type="NCBI Taxonomy" id="123214"/>
    <lineage>
        <taxon>Bacteria</taxon>
        <taxon>Pseudomonadati</taxon>
        <taxon>Aquificota</taxon>
        <taxon>Aquificia</taxon>
        <taxon>Aquificales</taxon>
        <taxon>Hydrogenothermaceae</taxon>
        <taxon>Persephonella</taxon>
    </lineage>
</organism>
<evidence type="ECO:0000256" key="6">
    <source>
        <dbReference type="SAM" id="Phobius"/>
    </source>
</evidence>
<gene>
    <name evidence="8" type="ordered locus">PERMA_1048</name>
</gene>
<dbReference type="RefSeq" id="WP_012676754.1">
    <property type="nucleotide sequence ID" value="NC_012440.1"/>
</dbReference>
<evidence type="ECO:0000313" key="9">
    <source>
        <dbReference type="Proteomes" id="UP000001366"/>
    </source>
</evidence>
<evidence type="ECO:0000256" key="3">
    <source>
        <dbReference type="ARBA" id="ARBA00022692"/>
    </source>
</evidence>
<dbReference type="PaxDb" id="123214-PERMA_1048"/>
<name>C0QQ88_PERMH</name>
<protein>
    <submittedName>
        <fullName evidence="8">Conserved membrane protein YdzA</fullName>
    </submittedName>
</protein>
<keyword evidence="9" id="KW-1185">Reference proteome</keyword>
<evidence type="ECO:0000259" key="7">
    <source>
        <dbReference type="Pfam" id="PF12823"/>
    </source>
</evidence>